<dbReference type="RefSeq" id="XP_056695202.1">
    <property type="nucleotide sequence ID" value="XM_056839224.1"/>
</dbReference>
<keyword evidence="3" id="KW-1185">Reference proteome</keyword>
<gene>
    <name evidence="4" type="primary">LOC130459128</name>
</gene>
<dbReference type="InterPro" id="IPR032675">
    <property type="entry name" value="LRR_dom_sf"/>
</dbReference>
<evidence type="ECO:0000313" key="4">
    <source>
        <dbReference type="RefSeq" id="XP_056695202.1"/>
    </source>
</evidence>
<dbReference type="InterPro" id="IPR055414">
    <property type="entry name" value="LRR_R13L4/SHOC2-like"/>
</dbReference>
<reference evidence="3" key="1">
    <citation type="journal article" date="2021" name="Nat. Commun.">
        <title>Genomic analyses provide insights into spinach domestication and the genetic basis of agronomic traits.</title>
        <authorList>
            <person name="Cai X."/>
            <person name="Sun X."/>
            <person name="Xu C."/>
            <person name="Sun H."/>
            <person name="Wang X."/>
            <person name="Ge C."/>
            <person name="Zhang Z."/>
            <person name="Wang Q."/>
            <person name="Fei Z."/>
            <person name="Jiao C."/>
            <person name="Wang Q."/>
        </authorList>
    </citation>
    <scope>NUCLEOTIDE SEQUENCE [LARGE SCALE GENOMIC DNA]</scope>
    <source>
        <strain evidence="3">cv. Varoflay</strain>
    </source>
</reference>
<dbReference type="PANTHER" id="PTHR47186:SF50">
    <property type="entry name" value="FBD DOMAIN-CONTAINING PROTEIN"/>
    <property type="match status" value="1"/>
</dbReference>
<dbReference type="SUPFAM" id="SSF52058">
    <property type="entry name" value="L domain-like"/>
    <property type="match status" value="1"/>
</dbReference>
<feature type="domain" description="Disease resistance R13L4/SHOC-2-like LRR" evidence="2">
    <location>
        <begin position="51"/>
        <end position="342"/>
    </location>
</feature>
<name>A0ABM3RHW6_SPIOL</name>
<dbReference type="PANTHER" id="PTHR47186">
    <property type="entry name" value="LEUCINE-RICH REPEAT-CONTAINING PROTEIN 57"/>
    <property type="match status" value="1"/>
</dbReference>
<dbReference type="Gene3D" id="3.80.10.10">
    <property type="entry name" value="Ribonuclease Inhibitor"/>
    <property type="match status" value="1"/>
</dbReference>
<sequence>MVMKDSKCSKPLSADNSHLRSLLLFAKSNTGVGVGTIGRVSRQRTLDLACVCEKFKLLRVLDIIGIKTSSSTIPIEIGSLIHLRYLRVRSTNIRELPKSIGKLDKLLTLDYWDVSAHNNEIKVPNVLWKLERLRHLFLPGDLTSNTMEDLKLDSLKDLQTLWGVKGGNWMLKEMEKLSSTLTKLCIQGISSLEQLEAVFNSPVIKTNDNLYALALDWYGLYSFSLVPCLDMLSSKDKLKKLKLMGRAPDKSIPLKFPSSLRKLELHFTQLEKQGTMDALGKLPNLQFLGLAKDSYLGNEWICRENAFPKLEELKLSNLPKLKIWEMKMGTMSCLKKLSITSCASLERLPKELKSTSTLEILEIARMPTDFNSRLRKVKAWDKTSVGGEDFHIVQHIPNIGIRDSCTPLLF</sequence>
<dbReference type="Pfam" id="PF23598">
    <property type="entry name" value="LRR_14"/>
    <property type="match status" value="1"/>
</dbReference>
<proteinExistence type="predicted"/>
<evidence type="ECO:0000313" key="3">
    <source>
        <dbReference type="Proteomes" id="UP000813463"/>
    </source>
</evidence>
<keyword evidence="1" id="KW-0677">Repeat</keyword>
<reference evidence="4" key="2">
    <citation type="submission" date="2025-08" db="UniProtKB">
        <authorList>
            <consortium name="RefSeq"/>
        </authorList>
    </citation>
    <scope>IDENTIFICATION</scope>
    <source>
        <tissue evidence="4">Leaf</tissue>
    </source>
</reference>
<dbReference type="Proteomes" id="UP000813463">
    <property type="component" value="Chromosome 3"/>
</dbReference>
<evidence type="ECO:0000259" key="2">
    <source>
        <dbReference type="Pfam" id="PF23598"/>
    </source>
</evidence>
<evidence type="ECO:0000256" key="1">
    <source>
        <dbReference type="ARBA" id="ARBA00022737"/>
    </source>
</evidence>
<accession>A0ABM3RHW6</accession>
<dbReference type="GeneID" id="130459128"/>
<organism evidence="3 4">
    <name type="scientific">Spinacia oleracea</name>
    <name type="common">Spinach</name>
    <dbReference type="NCBI Taxonomy" id="3562"/>
    <lineage>
        <taxon>Eukaryota</taxon>
        <taxon>Viridiplantae</taxon>
        <taxon>Streptophyta</taxon>
        <taxon>Embryophyta</taxon>
        <taxon>Tracheophyta</taxon>
        <taxon>Spermatophyta</taxon>
        <taxon>Magnoliopsida</taxon>
        <taxon>eudicotyledons</taxon>
        <taxon>Gunneridae</taxon>
        <taxon>Pentapetalae</taxon>
        <taxon>Caryophyllales</taxon>
        <taxon>Chenopodiaceae</taxon>
        <taxon>Chenopodioideae</taxon>
        <taxon>Anserineae</taxon>
        <taxon>Spinacia</taxon>
    </lineage>
</organism>
<protein>
    <submittedName>
        <fullName evidence="4">Probable disease resistance protein At1g58602</fullName>
    </submittedName>
</protein>